<dbReference type="EMBL" id="JBHTLQ010000015">
    <property type="protein sequence ID" value="MFD1190687.1"/>
    <property type="molecule type" value="Genomic_DNA"/>
</dbReference>
<name>A0ABW3T0T6_9CAUL</name>
<feature type="transmembrane region" description="Helical" evidence="1">
    <location>
        <begin position="156"/>
        <end position="184"/>
    </location>
</feature>
<organism evidence="2 3">
    <name type="scientific">Phenylobacterium conjunctum</name>
    <dbReference type="NCBI Taxonomy" id="1298959"/>
    <lineage>
        <taxon>Bacteria</taxon>
        <taxon>Pseudomonadati</taxon>
        <taxon>Pseudomonadota</taxon>
        <taxon>Alphaproteobacteria</taxon>
        <taxon>Caulobacterales</taxon>
        <taxon>Caulobacteraceae</taxon>
        <taxon>Phenylobacterium</taxon>
    </lineage>
</organism>
<proteinExistence type="predicted"/>
<feature type="transmembrane region" description="Helical" evidence="1">
    <location>
        <begin position="404"/>
        <end position="425"/>
    </location>
</feature>
<keyword evidence="1" id="KW-1133">Transmembrane helix</keyword>
<reference evidence="3" key="1">
    <citation type="journal article" date="2019" name="Int. J. Syst. Evol. Microbiol.">
        <title>The Global Catalogue of Microorganisms (GCM) 10K type strain sequencing project: providing services to taxonomists for standard genome sequencing and annotation.</title>
        <authorList>
            <consortium name="The Broad Institute Genomics Platform"/>
            <consortium name="The Broad Institute Genome Sequencing Center for Infectious Disease"/>
            <person name="Wu L."/>
            <person name="Ma J."/>
        </authorList>
    </citation>
    <scope>NUCLEOTIDE SEQUENCE [LARGE SCALE GENOMIC DNA]</scope>
    <source>
        <strain evidence="3">CCUG 55074</strain>
    </source>
</reference>
<feature type="transmembrane region" description="Helical" evidence="1">
    <location>
        <begin position="378"/>
        <end position="397"/>
    </location>
</feature>
<feature type="transmembrane region" description="Helical" evidence="1">
    <location>
        <begin position="13"/>
        <end position="35"/>
    </location>
</feature>
<comment type="caution">
    <text evidence="2">The sequence shown here is derived from an EMBL/GenBank/DDBJ whole genome shotgun (WGS) entry which is preliminary data.</text>
</comment>
<keyword evidence="3" id="KW-1185">Reference proteome</keyword>
<evidence type="ECO:0008006" key="4">
    <source>
        <dbReference type="Google" id="ProtNLM"/>
    </source>
</evidence>
<evidence type="ECO:0000256" key="1">
    <source>
        <dbReference type="SAM" id="Phobius"/>
    </source>
</evidence>
<sequence>MTTTTKAPRPERVVHYVLGAGFLVMLALSLPGHMTYDSLAQLREGRLGVHATWGPVVYAAILGFFDHLAPGPGLYVTASGALLYGSLMSLTDLRPRVSWWAVAAAGLLVLAPALLIYQGIVWKDVLFANLAVAAFVQQARLARDWDGAGPHPWGRLLAIMLMLALAAQVRQNGIVAGLVAAGALGWTVRARGGRAIAAWGLGGFVAVLVAGALISWLATPPKSPEAAPPKTGLRIVQTYDIVGMVKLEPTLQLKQIAAFSESSAQMVQTRGARLYSPERIDYLKVDDEFSYVLDTIPNEVISRQWFELLKSHPLTYLKVRFADFYWVFLTPKIDSCLPFAVGVDAPAGLAAEMKAPLGLDPVDQYLVNYASWLLDTPVFSHAAYFLIAVGAAGLLLWRRDPQDVPIAAMALAGIAFTGTFAIISIACDYRYLYFLDLSALAAAFYVSLDPSRSGAGQGAAE</sequence>
<keyword evidence="1" id="KW-0472">Membrane</keyword>
<feature type="transmembrane region" description="Helical" evidence="1">
    <location>
        <begin position="71"/>
        <end position="90"/>
    </location>
</feature>
<evidence type="ECO:0000313" key="3">
    <source>
        <dbReference type="Proteomes" id="UP001597216"/>
    </source>
</evidence>
<protein>
    <recommendedName>
        <fullName evidence="4">Dolichyl-phosphate-mannose-protein mannosyltransferase</fullName>
    </recommendedName>
</protein>
<keyword evidence="1" id="KW-0812">Transmembrane</keyword>
<evidence type="ECO:0000313" key="2">
    <source>
        <dbReference type="EMBL" id="MFD1190687.1"/>
    </source>
</evidence>
<gene>
    <name evidence="2" type="ORF">ACFQ27_08865</name>
</gene>
<dbReference type="RefSeq" id="WP_377353322.1">
    <property type="nucleotide sequence ID" value="NZ_JBHTLQ010000015.1"/>
</dbReference>
<feature type="transmembrane region" description="Helical" evidence="1">
    <location>
        <begin position="196"/>
        <end position="218"/>
    </location>
</feature>
<accession>A0ABW3T0T6</accession>
<feature type="transmembrane region" description="Helical" evidence="1">
    <location>
        <begin position="97"/>
        <end position="120"/>
    </location>
</feature>
<dbReference type="Proteomes" id="UP001597216">
    <property type="component" value="Unassembled WGS sequence"/>
</dbReference>